<dbReference type="SUPFAM" id="SSF75217">
    <property type="entry name" value="alpha/beta knot"/>
    <property type="match status" value="1"/>
</dbReference>
<evidence type="ECO:0000256" key="7">
    <source>
        <dbReference type="HAMAP-Rule" id="MF_00658"/>
    </source>
</evidence>
<feature type="binding site" evidence="7">
    <location>
        <begin position="124"/>
        <end position="129"/>
    </location>
    <ligand>
        <name>S-adenosyl-L-methionine</name>
        <dbReference type="ChEBI" id="CHEBI:59789"/>
    </ligand>
</feature>
<accession>A0A1W1WCJ0</accession>
<dbReference type="HAMAP" id="MF_00658">
    <property type="entry name" value="23SrRNA_methyltr_H"/>
    <property type="match status" value="1"/>
</dbReference>
<comment type="subcellular location">
    <subcellularLocation>
        <location evidence="7">Cytoplasm</location>
    </subcellularLocation>
</comment>
<organism evidence="8 9">
    <name type="scientific">Sulfobacillus thermosulfidooxidans (strain DSM 9293 / VKM B-1269 / AT-1)</name>
    <dbReference type="NCBI Taxonomy" id="929705"/>
    <lineage>
        <taxon>Bacteria</taxon>
        <taxon>Bacillati</taxon>
        <taxon>Bacillota</taxon>
        <taxon>Clostridia</taxon>
        <taxon>Eubacteriales</taxon>
        <taxon>Clostridiales Family XVII. Incertae Sedis</taxon>
        <taxon>Sulfobacillus</taxon>
    </lineage>
</organism>
<keyword evidence="4 7" id="KW-0808">Transferase</keyword>
<dbReference type="Pfam" id="PF02590">
    <property type="entry name" value="SPOUT_MTase"/>
    <property type="match status" value="1"/>
</dbReference>
<feature type="binding site" evidence="7">
    <location>
        <position position="74"/>
    </location>
    <ligand>
        <name>S-adenosyl-L-methionine</name>
        <dbReference type="ChEBI" id="CHEBI:59789"/>
    </ligand>
</feature>
<evidence type="ECO:0000256" key="4">
    <source>
        <dbReference type="ARBA" id="ARBA00022679"/>
    </source>
</evidence>
<keyword evidence="5 7" id="KW-0949">S-adenosyl-L-methionine</keyword>
<dbReference type="CDD" id="cd18081">
    <property type="entry name" value="RlmH-like"/>
    <property type="match status" value="1"/>
</dbReference>
<evidence type="ECO:0000256" key="2">
    <source>
        <dbReference type="ARBA" id="ARBA00022552"/>
    </source>
</evidence>
<protein>
    <recommendedName>
        <fullName evidence="7">Ribosomal RNA large subunit methyltransferase H</fullName>
        <ecNumber evidence="7">2.1.1.177</ecNumber>
    </recommendedName>
    <alternativeName>
        <fullName evidence="7">23S rRNA (pseudouridine1915-N3)-methyltransferase</fullName>
    </alternativeName>
    <alternativeName>
        <fullName evidence="7">23S rRNA m3Psi1915 methyltransferase</fullName>
    </alternativeName>
    <alternativeName>
        <fullName evidence="7">rRNA (pseudouridine-N3-)-methyltransferase RlmH</fullName>
    </alternativeName>
</protein>
<dbReference type="GO" id="GO:0005737">
    <property type="term" value="C:cytoplasm"/>
    <property type="evidence" value="ECO:0007669"/>
    <property type="project" value="UniProtKB-SubCell"/>
</dbReference>
<keyword evidence="9" id="KW-1185">Reference proteome</keyword>
<dbReference type="STRING" id="28034.BFX07_03845"/>
<dbReference type="EC" id="2.1.1.177" evidence="7"/>
<evidence type="ECO:0000313" key="8">
    <source>
        <dbReference type="EMBL" id="SMC03453.1"/>
    </source>
</evidence>
<name>A0A1W1WCJ0_SULTA</name>
<dbReference type="Gene3D" id="3.40.1280.10">
    <property type="match status" value="1"/>
</dbReference>
<keyword evidence="3 7" id="KW-0489">Methyltransferase</keyword>
<dbReference type="GO" id="GO:0070038">
    <property type="term" value="F:rRNA (pseudouridine-N3-)-methyltransferase activity"/>
    <property type="evidence" value="ECO:0007669"/>
    <property type="project" value="UniProtKB-UniRule"/>
</dbReference>
<comment type="function">
    <text evidence="7">Specifically methylates the pseudouridine at position 1915 (m3Psi1915) in 23S rRNA.</text>
</comment>
<dbReference type="PANTHER" id="PTHR33603:SF1">
    <property type="entry name" value="RIBOSOMAL RNA LARGE SUBUNIT METHYLTRANSFERASE H"/>
    <property type="match status" value="1"/>
</dbReference>
<dbReference type="EMBL" id="FWWY01000001">
    <property type="protein sequence ID" value="SMC03453.1"/>
    <property type="molecule type" value="Genomic_DNA"/>
</dbReference>
<evidence type="ECO:0000256" key="6">
    <source>
        <dbReference type="ARBA" id="ARBA00038303"/>
    </source>
</evidence>
<dbReference type="InterPro" id="IPR003742">
    <property type="entry name" value="RlmH-like"/>
</dbReference>
<dbReference type="InterPro" id="IPR029028">
    <property type="entry name" value="Alpha/beta_knot_MTases"/>
</dbReference>
<evidence type="ECO:0000313" key="9">
    <source>
        <dbReference type="Proteomes" id="UP000192660"/>
    </source>
</evidence>
<keyword evidence="2 7" id="KW-0698">rRNA processing</keyword>
<dbReference type="OrthoDB" id="9806643at2"/>
<dbReference type="InterPro" id="IPR029026">
    <property type="entry name" value="tRNA_m1G_MTases_N"/>
</dbReference>
<dbReference type="AlphaFoldDB" id="A0A1W1WCJ0"/>
<evidence type="ECO:0000256" key="1">
    <source>
        <dbReference type="ARBA" id="ARBA00022490"/>
    </source>
</evidence>
<gene>
    <name evidence="7" type="primary">rlmH</name>
    <name evidence="8" type="ORF">SAMN00768000_1093</name>
</gene>
<proteinExistence type="inferred from homology"/>
<evidence type="ECO:0000256" key="3">
    <source>
        <dbReference type="ARBA" id="ARBA00022603"/>
    </source>
</evidence>
<reference evidence="9" key="1">
    <citation type="submission" date="2017-04" db="EMBL/GenBank/DDBJ databases">
        <authorList>
            <person name="Varghese N."/>
            <person name="Submissions S."/>
        </authorList>
    </citation>
    <scope>NUCLEOTIDE SEQUENCE [LARGE SCALE GENOMIC DNA]</scope>
    <source>
        <strain evidence="9">DSM 9293</strain>
    </source>
</reference>
<comment type="subunit">
    <text evidence="7">Homodimer.</text>
</comment>
<evidence type="ECO:0000256" key="5">
    <source>
        <dbReference type="ARBA" id="ARBA00022691"/>
    </source>
</evidence>
<comment type="similarity">
    <text evidence="6 7">Belongs to the RNA methyltransferase RlmH family.</text>
</comment>
<dbReference type="RefSeq" id="WP_020374964.1">
    <property type="nucleotide sequence ID" value="NZ_FWWY01000001.1"/>
</dbReference>
<comment type="catalytic activity">
    <reaction evidence="7">
        <text>pseudouridine(1915) in 23S rRNA + S-adenosyl-L-methionine = N(3)-methylpseudouridine(1915) in 23S rRNA + S-adenosyl-L-homocysteine + H(+)</text>
        <dbReference type="Rhea" id="RHEA:42752"/>
        <dbReference type="Rhea" id="RHEA-COMP:10221"/>
        <dbReference type="Rhea" id="RHEA-COMP:10222"/>
        <dbReference type="ChEBI" id="CHEBI:15378"/>
        <dbReference type="ChEBI" id="CHEBI:57856"/>
        <dbReference type="ChEBI" id="CHEBI:59789"/>
        <dbReference type="ChEBI" id="CHEBI:65314"/>
        <dbReference type="ChEBI" id="CHEBI:74486"/>
        <dbReference type="EC" id="2.1.1.177"/>
    </reaction>
</comment>
<dbReference type="PIRSF" id="PIRSF004505">
    <property type="entry name" value="MT_bac"/>
    <property type="match status" value="1"/>
</dbReference>
<sequence length="157" mass="18088">MAQHWRLLTVGRPKDRAISQMIDEYRMRLGSWQPLDWVVAPEIGYKNGQESETLEREAKAISKHLDPTDFVILLDIDGQQVTSEFLSRQLARYQEQSLAVVFVIGGSLGVASRIRERANWRWSLSSLTLPHALAQLITVEQIYRAFSIIHHHPYHKA</sequence>
<keyword evidence="1 7" id="KW-0963">Cytoplasm</keyword>
<dbReference type="Proteomes" id="UP000192660">
    <property type="component" value="Unassembled WGS sequence"/>
</dbReference>
<feature type="binding site" evidence="7">
    <location>
        <position position="105"/>
    </location>
    <ligand>
        <name>S-adenosyl-L-methionine</name>
        <dbReference type="ChEBI" id="CHEBI:59789"/>
    </ligand>
</feature>
<dbReference type="PANTHER" id="PTHR33603">
    <property type="entry name" value="METHYLTRANSFERASE"/>
    <property type="match status" value="1"/>
</dbReference>